<sequence>MNITMIQLRRQNFMLAVRREMGWPLFKPANDAILFCAGRTMDFEAGMELARIVQTLRKDAVYSSWANATSVEPDGFTIVHRQMLTVDVFDRCVPFAADEAAPIIFVSTRGDEQFAVDARGSMARIAGKPKSIGRGRKLALKRIRATAAQMDDVLLADNMWVPTGGEIVEPVTLVETVVQFA</sequence>
<reference evidence="1 2" key="1">
    <citation type="submission" date="2020-03" db="EMBL/GenBank/DDBJ databases">
        <title>Genomic Encyclopedia of Type Strains, Phase IV (KMG-IV): sequencing the most valuable type-strain genomes for metagenomic binning, comparative biology and taxonomic classification.</title>
        <authorList>
            <person name="Goeker M."/>
        </authorList>
    </citation>
    <scope>NUCLEOTIDE SEQUENCE [LARGE SCALE GENOMIC DNA]</scope>
    <source>
        <strain evidence="1 2">DSM 21299</strain>
    </source>
</reference>
<evidence type="ECO:0000313" key="1">
    <source>
        <dbReference type="EMBL" id="NIJ15060.1"/>
    </source>
</evidence>
<evidence type="ECO:0000313" key="2">
    <source>
        <dbReference type="Proteomes" id="UP000576821"/>
    </source>
</evidence>
<proteinExistence type="predicted"/>
<comment type="caution">
    <text evidence="1">The sequence shown here is derived from an EMBL/GenBank/DDBJ whole genome shotgun (WGS) entry which is preliminary data.</text>
</comment>
<organism evidence="1 2">
    <name type="scientific">Sphingobium vermicomposti</name>
    <dbReference type="NCBI Taxonomy" id="529005"/>
    <lineage>
        <taxon>Bacteria</taxon>
        <taxon>Pseudomonadati</taxon>
        <taxon>Pseudomonadota</taxon>
        <taxon>Alphaproteobacteria</taxon>
        <taxon>Sphingomonadales</taxon>
        <taxon>Sphingomonadaceae</taxon>
        <taxon>Sphingobium</taxon>
    </lineage>
</organism>
<accession>A0A846M2P3</accession>
<dbReference type="EMBL" id="JAASQR010000001">
    <property type="protein sequence ID" value="NIJ15060.1"/>
    <property type="molecule type" value="Genomic_DNA"/>
</dbReference>
<name>A0A846M2P3_9SPHN</name>
<protein>
    <submittedName>
        <fullName evidence="1">Uncharacterized protein</fullName>
    </submittedName>
</protein>
<dbReference type="RefSeq" id="WP_243855534.1">
    <property type="nucleotide sequence ID" value="NZ_JAASQR010000001.1"/>
</dbReference>
<dbReference type="AlphaFoldDB" id="A0A846M2P3"/>
<gene>
    <name evidence="1" type="ORF">FHS54_000009</name>
</gene>
<keyword evidence="2" id="KW-1185">Reference proteome</keyword>
<dbReference type="Proteomes" id="UP000576821">
    <property type="component" value="Unassembled WGS sequence"/>
</dbReference>